<evidence type="ECO:0000313" key="1">
    <source>
        <dbReference type="EMBL" id="VEP11486.1"/>
    </source>
</evidence>
<dbReference type="Pfam" id="PF18306">
    <property type="entry name" value="LDcluster4"/>
    <property type="match status" value="1"/>
</dbReference>
<evidence type="ECO:0000313" key="2">
    <source>
        <dbReference type="Proteomes" id="UP000320055"/>
    </source>
</evidence>
<sequence>MKRKVIGIIGSGTNPWREYAEPLAQWIAQQDYHLLTGAGKGVMASASKAFCQVKNRQGVCLGIVPTKPNKTLEFTPKDNYPNPWVEIAIITPLPTFEGNNVERVSRNYICVLSSDLLIALPGNEGTKNEIDLARRFHKLLILFAPESEMPDFPHNLPRTSSFKDVKNFILENLANK</sequence>
<gene>
    <name evidence="1" type="ORF">H1P_1060017</name>
</gene>
<dbReference type="RefSeq" id="WP_144869019.1">
    <property type="nucleotide sequence ID" value="NZ_LR213862.1"/>
</dbReference>
<dbReference type="InterPro" id="IPR041164">
    <property type="entry name" value="LDcluster4"/>
</dbReference>
<dbReference type="Gene3D" id="3.40.50.450">
    <property type="match status" value="1"/>
</dbReference>
<accession>A0A563VJ52</accession>
<keyword evidence="2" id="KW-1185">Reference proteome</keyword>
<reference evidence="1 2" key="1">
    <citation type="submission" date="2019-01" db="EMBL/GenBank/DDBJ databases">
        <authorList>
            <person name="Brito A."/>
        </authorList>
    </citation>
    <scope>NUCLEOTIDE SEQUENCE [LARGE SCALE GENOMIC DNA]</scope>
    <source>
        <strain evidence="1">1</strain>
    </source>
</reference>
<dbReference type="Proteomes" id="UP000320055">
    <property type="component" value="Unassembled WGS sequence"/>
</dbReference>
<dbReference type="OrthoDB" id="9794907at2"/>
<organism evidence="1 2">
    <name type="scientific">Hyella patelloides LEGE 07179</name>
    <dbReference type="NCBI Taxonomy" id="945734"/>
    <lineage>
        <taxon>Bacteria</taxon>
        <taxon>Bacillati</taxon>
        <taxon>Cyanobacteriota</taxon>
        <taxon>Cyanophyceae</taxon>
        <taxon>Pleurocapsales</taxon>
        <taxon>Hyellaceae</taxon>
        <taxon>Hyella</taxon>
    </lineage>
</organism>
<dbReference type="SUPFAM" id="SSF102405">
    <property type="entry name" value="MCP/YpsA-like"/>
    <property type="match status" value="1"/>
</dbReference>
<dbReference type="GO" id="GO:0003677">
    <property type="term" value="F:DNA binding"/>
    <property type="evidence" value="ECO:0007669"/>
    <property type="project" value="UniProtKB-KW"/>
</dbReference>
<protein>
    <submittedName>
        <fullName evidence="1">DNA-binding protein</fullName>
    </submittedName>
</protein>
<keyword evidence="1" id="KW-0238">DNA-binding</keyword>
<proteinExistence type="predicted"/>
<dbReference type="AlphaFoldDB" id="A0A563VJ52"/>
<dbReference type="EMBL" id="CAACVJ010000009">
    <property type="protein sequence ID" value="VEP11486.1"/>
    <property type="molecule type" value="Genomic_DNA"/>
</dbReference>
<name>A0A563VJ52_9CYAN</name>